<proteinExistence type="predicted"/>
<evidence type="ECO:0000313" key="3">
    <source>
        <dbReference type="Proteomes" id="UP001160142"/>
    </source>
</evidence>
<evidence type="ECO:0000256" key="1">
    <source>
        <dbReference type="SAM" id="Phobius"/>
    </source>
</evidence>
<dbReference type="EMBL" id="JARXVQ010000001">
    <property type="protein sequence ID" value="MDH6181578.1"/>
    <property type="molecule type" value="Genomic_DNA"/>
</dbReference>
<comment type="caution">
    <text evidence="2">The sequence shown here is derived from an EMBL/GenBank/DDBJ whole genome shotgun (WGS) entry which is preliminary data.</text>
</comment>
<protein>
    <submittedName>
        <fullName evidence="2">Uncharacterized protein</fullName>
    </submittedName>
</protein>
<keyword evidence="1" id="KW-0812">Transmembrane</keyword>
<feature type="transmembrane region" description="Helical" evidence="1">
    <location>
        <begin position="12"/>
        <end position="38"/>
    </location>
</feature>
<keyword evidence="3" id="KW-1185">Reference proteome</keyword>
<accession>A0ABT6KNK0</accession>
<dbReference type="Proteomes" id="UP001160142">
    <property type="component" value="Unassembled WGS sequence"/>
</dbReference>
<evidence type="ECO:0000313" key="2">
    <source>
        <dbReference type="EMBL" id="MDH6181578.1"/>
    </source>
</evidence>
<keyword evidence="1" id="KW-0472">Membrane</keyword>
<organism evidence="2 3">
    <name type="scientific">Antiquaquibacter oligotrophicus</name>
    <dbReference type="NCBI Taxonomy" id="2880260"/>
    <lineage>
        <taxon>Bacteria</taxon>
        <taxon>Bacillati</taxon>
        <taxon>Actinomycetota</taxon>
        <taxon>Actinomycetes</taxon>
        <taxon>Micrococcales</taxon>
        <taxon>Microbacteriaceae</taxon>
        <taxon>Antiquaquibacter</taxon>
    </lineage>
</organism>
<keyword evidence="1" id="KW-1133">Transmembrane helix</keyword>
<feature type="transmembrane region" description="Helical" evidence="1">
    <location>
        <begin position="58"/>
        <end position="80"/>
    </location>
</feature>
<name>A0ABT6KNK0_9MICO</name>
<gene>
    <name evidence="2" type="ORF">M2152_001760</name>
</gene>
<reference evidence="2 3" key="1">
    <citation type="submission" date="2023-04" db="EMBL/GenBank/DDBJ databases">
        <title>Genome Encyclopedia of Bacteria and Archaea VI: Functional Genomics of Type Strains.</title>
        <authorList>
            <person name="Whitman W."/>
        </authorList>
    </citation>
    <scope>NUCLEOTIDE SEQUENCE [LARGE SCALE GENOMIC DNA]</scope>
    <source>
        <strain evidence="2 3">SG_E_30_P1</strain>
    </source>
</reference>
<sequence>MMCDSVRRLTAKVAAWTLAIGTLGSGIRFVVSPIVGVWVPDDFGEWGVVDRDVTSLGVALLITGLALLAGLLVLEAYFGIRSTPPDDS</sequence>